<evidence type="ECO:0000313" key="3">
    <source>
        <dbReference type="Proteomes" id="UP000827092"/>
    </source>
</evidence>
<dbReference type="Proteomes" id="UP000827092">
    <property type="component" value="Unassembled WGS sequence"/>
</dbReference>
<protein>
    <submittedName>
        <fullName evidence="2">Uncharacterized protein</fullName>
    </submittedName>
</protein>
<dbReference type="AlphaFoldDB" id="A0AAV6VCU1"/>
<feature type="region of interest" description="Disordered" evidence="1">
    <location>
        <begin position="33"/>
        <end position="61"/>
    </location>
</feature>
<evidence type="ECO:0000256" key="1">
    <source>
        <dbReference type="SAM" id="MobiDB-lite"/>
    </source>
</evidence>
<dbReference type="EMBL" id="JAFNEN010000102">
    <property type="protein sequence ID" value="KAG8194487.1"/>
    <property type="molecule type" value="Genomic_DNA"/>
</dbReference>
<gene>
    <name evidence="2" type="ORF">JTE90_013244</name>
</gene>
<feature type="compositionally biased region" description="Basic and acidic residues" evidence="1">
    <location>
        <begin position="46"/>
        <end position="60"/>
    </location>
</feature>
<comment type="caution">
    <text evidence="2">The sequence shown here is derived from an EMBL/GenBank/DDBJ whole genome shotgun (WGS) entry which is preliminary data.</text>
</comment>
<feature type="compositionally biased region" description="Polar residues" evidence="1">
    <location>
        <begin position="33"/>
        <end position="45"/>
    </location>
</feature>
<reference evidence="2 3" key="1">
    <citation type="journal article" date="2022" name="Nat. Ecol. Evol.">
        <title>A masculinizing supergene underlies an exaggerated male reproductive morph in a spider.</title>
        <authorList>
            <person name="Hendrickx F."/>
            <person name="De Corte Z."/>
            <person name="Sonet G."/>
            <person name="Van Belleghem S.M."/>
            <person name="Kostlbacher S."/>
            <person name="Vangestel C."/>
        </authorList>
    </citation>
    <scope>NUCLEOTIDE SEQUENCE [LARGE SCALE GENOMIC DNA]</scope>
    <source>
        <strain evidence="2">W744_W776</strain>
    </source>
</reference>
<name>A0AAV6VCU1_9ARAC</name>
<accession>A0AAV6VCU1</accession>
<sequence length="152" mass="17118">MSEFSYLYLSSKGKGKEIGVLYNITCKPTQPLHNCSQPTTTSHTSIDLHPKEEGEEGGEKKKARSVIPFALLLLEEEEISFIWRVSSWLFPVGIHAGRKCCWLDWVRRGEPEGSPLELRDLGRPDGVLLEWTGSEAHERKSGDRGSLEKGHE</sequence>
<keyword evidence="3" id="KW-1185">Reference proteome</keyword>
<feature type="compositionally biased region" description="Basic and acidic residues" evidence="1">
    <location>
        <begin position="135"/>
        <end position="152"/>
    </location>
</feature>
<organism evidence="2 3">
    <name type="scientific">Oedothorax gibbosus</name>
    <dbReference type="NCBI Taxonomy" id="931172"/>
    <lineage>
        <taxon>Eukaryota</taxon>
        <taxon>Metazoa</taxon>
        <taxon>Ecdysozoa</taxon>
        <taxon>Arthropoda</taxon>
        <taxon>Chelicerata</taxon>
        <taxon>Arachnida</taxon>
        <taxon>Araneae</taxon>
        <taxon>Araneomorphae</taxon>
        <taxon>Entelegynae</taxon>
        <taxon>Araneoidea</taxon>
        <taxon>Linyphiidae</taxon>
        <taxon>Erigoninae</taxon>
        <taxon>Oedothorax</taxon>
    </lineage>
</organism>
<proteinExistence type="predicted"/>
<evidence type="ECO:0000313" key="2">
    <source>
        <dbReference type="EMBL" id="KAG8194487.1"/>
    </source>
</evidence>
<feature type="region of interest" description="Disordered" evidence="1">
    <location>
        <begin position="132"/>
        <end position="152"/>
    </location>
</feature>